<organism evidence="5 6">
    <name type="scientific">Gordonia sputi NBRC 100414</name>
    <dbReference type="NCBI Taxonomy" id="1089453"/>
    <lineage>
        <taxon>Bacteria</taxon>
        <taxon>Bacillati</taxon>
        <taxon>Actinomycetota</taxon>
        <taxon>Actinomycetes</taxon>
        <taxon>Mycobacteriales</taxon>
        <taxon>Gordoniaceae</taxon>
        <taxon>Gordonia</taxon>
    </lineage>
</organism>
<keyword evidence="2" id="KW-0238">DNA-binding</keyword>
<dbReference type="EMBL" id="BAFC01000089">
    <property type="protein sequence ID" value="GAB40199.1"/>
    <property type="molecule type" value="Genomic_DNA"/>
</dbReference>
<dbReference type="Pfam" id="PF12833">
    <property type="entry name" value="HTH_18"/>
    <property type="match status" value="1"/>
</dbReference>
<dbReference type="InterPro" id="IPR018060">
    <property type="entry name" value="HTH_AraC"/>
</dbReference>
<dbReference type="eggNOG" id="COG2207">
    <property type="taxonomic scope" value="Bacteria"/>
</dbReference>
<evidence type="ECO:0000256" key="2">
    <source>
        <dbReference type="ARBA" id="ARBA00023125"/>
    </source>
</evidence>
<dbReference type="SMART" id="SM00342">
    <property type="entry name" value="HTH_ARAC"/>
    <property type="match status" value="1"/>
</dbReference>
<proteinExistence type="predicted"/>
<dbReference type="PANTHER" id="PTHR46796:SF6">
    <property type="entry name" value="ARAC SUBFAMILY"/>
    <property type="match status" value="1"/>
</dbReference>
<dbReference type="Proteomes" id="UP000005845">
    <property type="component" value="Unassembled WGS sequence"/>
</dbReference>
<dbReference type="GO" id="GO:0043565">
    <property type="term" value="F:sequence-specific DNA binding"/>
    <property type="evidence" value="ECO:0007669"/>
    <property type="project" value="InterPro"/>
</dbReference>
<evidence type="ECO:0000259" key="4">
    <source>
        <dbReference type="PROSITE" id="PS01124"/>
    </source>
</evidence>
<dbReference type="GO" id="GO:0003700">
    <property type="term" value="F:DNA-binding transcription factor activity"/>
    <property type="evidence" value="ECO:0007669"/>
    <property type="project" value="InterPro"/>
</dbReference>
<dbReference type="InterPro" id="IPR018062">
    <property type="entry name" value="HTH_AraC-typ_CS"/>
</dbReference>
<keyword evidence="1" id="KW-0805">Transcription regulation</keyword>
<keyword evidence="3" id="KW-0804">Transcription</keyword>
<evidence type="ECO:0000256" key="1">
    <source>
        <dbReference type="ARBA" id="ARBA00023015"/>
    </source>
</evidence>
<dbReference type="AlphaFoldDB" id="H5U391"/>
<dbReference type="InterPro" id="IPR050204">
    <property type="entry name" value="AraC_XylS_family_regulators"/>
</dbReference>
<evidence type="ECO:0000256" key="3">
    <source>
        <dbReference type="ARBA" id="ARBA00023163"/>
    </source>
</evidence>
<sequence>MGKREEKRFDTVRVHDWYRRVGTSPQLGSASSRHLHRSGARDAANYMPTFALEPHGGEEDFDEYLFWRPLSFVLTYVLLRTPSTMHRTAQCISEYNSDFVLFGTTDSIVDGFVTSGDREYSFTYSNPLAALSMSETFSITNTTTAEYASVWVPAEMVDDADLAEADPVMEDSPLSRATAVFLRNFAYDVAVRGADVDLDAEMAAIDLLRSTLNPHRSREAHTVDSPAVLRGRVTDAIDRNYRNPDFDAESLAGLLHLSRRQLYRRLAEFDESPAEMIAQRRLDRARELIARGGSYGLSGIAHASGFSSVATLRNRFTARYGLTPLEYAREVSDG</sequence>
<dbReference type="RefSeq" id="WP_005207246.1">
    <property type="nucleotide sequence ID" value="NZ_BAFC01000089.1"/>
</dbReference>
<evidence type="ECO:0000313" key="5">
    <source>
        <dbReference type="EMBL" id="GAB40199.1"/>
    </source>
</evidence>
<name>H5U391_9ACTN</name>
<dbReference type="PANTHER" id="PTHR46796">
    <property type="entry name" value="HTH-TYPE TRANSCRIPTIONAL ACTIVATOR RHAS-RELATED"/>
    <property type="match status" value="1"/>
</dbReference>
<dbReference type="PROSITE" id="PS00041">
    <property type="entry name" value="HTH_ARAC_FAMILY_1"/>
    <property type="match status" value="1"/>
</dbReference>
<protein>
    <submittedName>
        <fullName evidence="5">Putative AraC family transcriptional regulator</fullName>
    </submittedName>
</protein>
<dbReference type="SUPFAM" id="SSF46689">
    <property type="entry name" value="Homeodomain-like"/>
    <property type="match status" value="1"/>
</dbReference>
<keyword evidence="6" id="KW-1185">Reference proteome</keyword>
<feature type="domain" description="HTH araC/xylS-type" evidence="4">
    <location>
        <begin position="231"/>
        <end position="330"/>
    </location>
</feature>
<dbReference type="PROSITE" id="PS01124">
    <property type="entry name" value="HTH_ARAC_FAMILY_2"/>
    <property type="match status" value="1"/>
</dbReference>
<reference evidence="5 6" key="1">
    <citation type="submission" date="2012-02" db="EMBL/GenBank/DDBJ databases">
        <title>Whole genome shotgun sequence of Gordonia sputi NBRC 100414.</title>
        <authorList>
            <person name="Yoshida I."/>
            <person name="Hosoyama A."/>
            <person name="Tsuchikane K."/>
            <person name="Katsumata H."/>
            <person name="Yamazaki S."/>
            <person name="Fujita N."/>
        </authorList>
    </citation>
    <scope>NUCLEOTIDE SEQUENCE [LARGE SCALE GENOMIC DNA]</scope>
    <source>
        <strain evidence="5 6">NBRC 100414</strain>
    </source>
</reference>
<gene>
    <name evidence="5" type="ORF">GOSPT_091_00030</name>
</gene>
<comment type="caution">
    <text evidence="5">The sequence shown here is derived from an EMBL/GenBank/DDBJ whole genome shotgun (WGS) entry which is preliminary data.</text>
</comment>
<dbReference type="InterPro" id="IPR009057">
    <property type="entry name" value="Homeodomain-like_sf"/>
</dbReference>
<dbReference type="Gene3D" id="1.10.10.60">
    <property type="entry name" value="Homeodomain-like"/>
    <property type="match status" value="1"/>
</dbReference>
<accession>H5U391</accession>
<evidence type="ECO:0000313" key="6">
    <source>
        <dbReference type="Proteomes" id="UP000005845"/>
    </source>
</evidence>